<name>A0A1J4SDH0_9BACT</name>
<dbReference type="GO" id="GO:0004853">
    <property type="term" value="F:uroporphyrinogen decarboxylase activity"/>
    <property type="evidence" value="ECO:0007669"/>
    <property type="project" value="InterPro"/>
</dbReference>
<dbReference type="InterPro" id="IPR052024">
    <property type="entry name" value="Methanogen_methyltrans"/>
</dbReference>
<feature type="domain" description="Uroporphyrinogen decarboxylase (URO-D)" evidence="1">
    <location>
        <begin position="134"/>
        <end position="336"/>
    </location>
</feature>
<sequence>MPQETMTPKERWLAVLKRQKPDRIPMDYWATAEAHNKLKKYLGCEEDGALFERLHIDRPITVGAKYIGPPVPEGSDIFGCRFKNVDYGTGVYNECIYNPLAQYKTLDEIKKNYKWPSPDWYDYSEIPKQIAGKEDYPIQGGGSEPFLTYKGLRGQEQAFMDLALNPDIVHFCLDKLFELAYQNTMRIYEQIPGKVMLTYVAEDFGSQEDLMYSPAHIREFLIPRMKKMMDLAHQAGAFVFHHSDGAIRKIIPDMIEAGIDVLNPIQWRCKGMEREALKRDFGNKLIFHGGVDNQYTLAFGSVEEVRKEVVDNIRILGKGGGYILAPCHNIQAVSPP</sequence>
<dbReference type="AlphaFoldDB" id="A0A1J4SDH0"/>
<accession>A0A1J4SDH0</accession>
<organism evidence="2 3">
    <name type="scientific">Candidatus Desantisbacteria bacterium CG1_02_38_46</name>
    <dbReference type="NCBI Taxonomy" id="1817893"/>
    <lineage>
        <taxon>Bacteria</taxon>
        <taxon>Candidatus Desantisiibacteriota</taxon>
    </lineage>
</organism>
<comment type="caution">
    <text evidence="2">The sequence shown here is derived from an EMBL/GenBank/DDBJ whole genome shotgun (WGS) entry which is preliminary data.</text>
</comment>
<dbReference type="Pfam" id="PF01208">
    <property type="entry name" value="URO-D"/>
    <property type="match status" value="1"/>
</dbReference>
<dbReference type="PANTHER" id="PTHR47099:SF1">
    <property type="entry name" value="METHYLCOBAMIDE:COM METHYLTRANSFERASE MTBA"/>
    <property type="match status" value="1"/>
</dbReference>
<dbReference type="STRING" id="1817893.AUJ66_03615"/>
<evidence type="ECO:0000259" key="1">
    <source>
        <dbReference type="Pfam" id="PF01208"/>
    </source>
</evidence>
<reference evidence="2 3" key="1">
    <citation type="journal article" date="2016" name="Environ. Microbiol.">
        <title>Genomic resolution of a cold subsurface aquifer community provides metabolic insights for novel microbes adapted to high CO concentrations.</title>
        <authorList>
            <person name="Probst A.J."/>
            <person name="Castelle C.J."/>
            <person name="Singh A."/>
            <person name="Brown C.T."/>
            <person name="Anantharaman K."/>
            <person name="Sharon I."/>
            <person name="Hug L.A."/>
            <person name="Burstein D."/>
            <person name="Emerson J.B."/>
            <person name="Thomas B.C."/>
            <person name="Banfield J.F."/>
        </authorList>
    </citation>
    <scope>NUCLEOTIDE SEQUENCE [LARGE SCALE GENOMIC DNA]</scope>
    <source>
        <strain evidence="2">CG1_02_38_46</strain>
    </source>
</reference>
<dbReference type="GO" id="GO:0006779">
    <property type="term" value="P:porphyrin-containing compound biosynthetic process"/>
    <property type="evidence" value="ECO:0007669"/>
    <property type="project" value="InterPro"/>
</dbReference>
<dbReference type="PANTHER" id="PTHR47099">
    <property type="entry name" value="METHYLCOBAMIDE:COM METHYLTRANSFERASE MTBA"/>
    <property type="match status" value="1"/>
</dbReference>
<feature type="non-terminal residue" evidence="2">
    <location>
        <position position="336"/>
    </location>
</feature>
<evidence type="ECO:0000313" key="2">
    <source>
        <dbReference type="EMBL" id="OIN97328.1"/>
    </source>
</evidence>
<dbReference type="Gene3D" id="3.20.20.210">
    <property type="match status" value="1"/>
</dbReference>
<dbReference type="InterPro" id="IPR000257">
    <property type="entry name" value="Uroporphyrinogen_deCOase"/>
</dbReference>
<gene>
    <name evidence="2" type="ORF">AUJ66_03615</name>
</gene>
<dbReference type="InterPro" id="IPR038071">
    <property type="entry name" value="UROD/MetE-like_sf"/>
</dbReference>
<dbReference type="EMBL" id="MNUO01000052">
    <property type="protein sequence ID" value="OIN97328.1"/>
    <property type="molecule type" value="Genomic_DNA"/>
</dbReference>
<dbReference type="SUPFAM" id="SSF51726">
    <property type="entry name" value="UROD/MetE-like"/>
    <property type="match status" value="1"/>
</dbReference>
<proteinExistence type="predicted"/>
<protein>
    <submittedName>
        <fullName evidence="2">Uroporphyrinogen-III decarboxylase-like protein</fullName>
    </submittedName>
</protein>
<evidence type="ECO:0000313" key="3">
    <source>
        <dbReference type="Proteomes" id="UP000182278"/>
    </source>
</evidence>
<dbReference type="Proteomes" id="UP000182278">
    <property type="component" value="Unassembled WGS sequence"/>
</dbReference>